<dbReference type="Proteomes" id="UP000468990">
    <property type="component" value="Unassembled WGS sequence"/>
</dbReference>
<evidence type="ECO:0000313" key="1">
    <source>
        <dbReference type="EMBL" id="MRX70409.1"/>
    </source>
</evidence>
<sequence>MFNSLKKKSVFKNKYKMHPEAIIISCFFNPQNSPYRNKAFRIFYESIKHLDHSIIECVIGNSKPQLEENDNIKRVYTENLLWHKESLLNKIIADLPPKYKYIFWLDADVVFTNENWIVDGVKQLETNTVIQPFEYAVFLEKDEIKPSFSMDKIRESYSPNAMNKNVWRSFSANFATTELWKNTNFNKHGHVGFAWGARREILDAVPLFDKALIGGADYIIAHAAAGLIPNSNESSSDDVSQQALWSVDFHEVTEGKIGFVEGDLYHIWHGDIEKRQYAKRLEYTTKIKEIIHRDENGLYITNKPDDTFIKNYFTEKEVQKKEKWAIFKNLFLRTNN</sequence>
<accession>A0ABW9QC16</accession>
<protein>
    <recommendedName>
        <fullName evidence="3">Glycosyltransferase</fullName>
    </recommendedName>
</protein>
<evidence type="ECO:0008006" key="3">
    <source>
        <dbReference type="Google" id="ProtNLM"/>
    </source>
</evidence>
<name>A0ABW9QC16_9FLAO</name>
<gene>
    <name evidence="1" type="ORF">GJU42_20725</name>
</gene>
<evidence type="ECO:0000313" key="2">
    <source>
        <dbReference type="Proteomes" id="UP000468990"/>
    </source>
</evidence>
<dbReference type="RefSeq" id="WP_142450759.1">
    <property type="nucleotide sequence ID" value="NZ_FXTA01000003.1"/>
</dbReference>
<dbReference type="SUPFAM" id="SSF53448">
    <property type="entry name" value="Nucleotide-diphospho-sugar transferases"/>
    <property type="match status" value="1"/>
</dbReference>
<proteinExistence type="predicted"/>
<keyword evidence="2" id="KW-1185">Reference proteome</keyword>
<dbReference type="InterPro" id="IPR029044">
    <property type="entry name" value="Nucleotide-diphossugar_trans"/>
</dbReference>
<comment type="caution">
    <text evidence="1">The sequence shown here is derived from an EMBL/GenBank/DDBJ whole genome shotgun (WGS) entry which is preliminary data.</text>
</comment>
<dbReference type="Gene3D" id="3.90.550.10">
    <property type="entry name" value="Spore Coat Polysaccharide Biosynthesis Protein SpsA, Chain A"/>
    <property type="match status" value="1"/>
</dbReference>
<dbReference type="EMBL" id="WKKG01000014">
    <property type="protein sequence ID" value="MRX70409.1"/>
    <property type="molecule type" value="Genomic_DNA"/>
</dbReference>
<reference evidence="1 2" key="1">
    <citation type="submission" date="2019-11" db="EMBL/GenBank/DDBJ databases">
        <title>Flavobacterium resistens genome.</title>
        <authorList>
            <person name="Wilson V.M."/>
            <person name="Newman J.D."/>
        </authorList>
    </citation>
    <scope>NUCLEOTIDE SEQUENCE [LARGE SCALE GENOMIC DNA]</scope>
    <source>
        <strain evidence="1 2">DSM 19382</strain>
    </source>
</reference>
<organism evidence="1 2">
    <name type="scientific">Flavobacterium resistens</name>
    <dbReference type="NCBI Taxonomy" id="443612"/>
    <lineage>
        <taxon>Bacteria</taxon>
        <taxon>Pseudomonadati</taxon>
        <taxon>Bacteroidota</taxon>
        <taxon>Flavobacteriia</taxon>
        <taxon>Flavobacteriales</taxon>
        <taxon>Flavobacteriaceae</taxon>
        <taxon>Flavobacterium</taxon>
    </lineage>
</organism>